<keyword evidence="3 9" id="KW-0378">Hydrolase</keyword>
<dbReference type="InterPro" id="IPR027417">
    <property type="entry name" value="P-loop_NTPase"/>
</dbReference>
<sequence length="491" mass="55065">MTQKGICHNLLGVDYKKMKLFTIAITVAYRSFSTKSAGKPTKWNQSKYKIMNNFNEKTTRTKYEWTNEQMNVLTSIRLGKSVFFTGSAGSGKTLLLEEIIKLLKKSYGPSRVFVAAPTGVAACALKGLTLHSFAGIKFGTDNREDLLQGVLSNRRAFRRWEKVGALVIDEISMVDSEFFDNLEYIARTIRGVDKSWGGIQLVVTGDFFQLPPVDARQRPGIKFAFEADSWNSSFDIYIELTKIFRQTDYQLIKLLQGIRKGECDPEDLQLLNQCCSEAEPDPSVVQLYPLNKDVHQVNEERLKSLQQEHVTYKAVDSGKGPWKRQLRNGIAPDETSLCEGARVLLIKNLDSFRGLVNGAMGTIMEFHKARDVDDICSSGLLPIVKFDSGKTMKIKPETWNIMVGDEVVASRKQMPLILSWALSIHKCQGMTLDSLHTNLLNAFGCGMVYVALSRVRSLKGLHLSGLSPSKIKADPKVLEFYRGFTFDVSGK</sequence>
<dbReference type="InterPro" id="IPR049163">
    <property type="entry name" value="Pif1-like_2B_dom"/>
</dbReference>
<keyword evidence="2 9" id="KW-0227">DNA damage</keyword>
<evidence type="ECO:0000256" key="3">
    <source>
        <dbReference type="ARBA" id="ARBA00022801"/>
    </source>
</evidence>
<keyword evidence="5 9" id="KW-0067">ATP-binding</keyword>
<dbReference type="Pfam" id="PF05970">
    <property type="entry name" value="PIF1"/>
    <property type="match status" value="1"/>
</dbReference>
<dbReference type="AlphaFoldDB" id="A0AAD7PQK5"/>
<dbReference type="InterPro" id="IPR003593">
    <property type="entry name" value="AAA+_ATPase"/>
</dbReference>
<evidence type="ECO:0000259" key="10">
    <source>
        <dbReference type="SMART" id="SM00382"/>
    </source>
</evidence>
<comment type="catalytic activity">
    <reaction evidence="9">
        <text>ATP + H2O = ADP + phosphate + H(+)</text>
        <dbReference type="Rhea" id="RHEA:13065"/>
        <dbReference type="ChEBI" id="CHEBI:15377"/>
        <dbReference type="ChEBI" id="CHEBI:15378"/>
        <dbReference type="ChEBI" id="CHEBI:30616"/>
        <dbReference type="ChEBI" id="CHEBI:43474"/>
        <dbReference type="ChEBI" id="CHEBI:456216"/>
        <dbReference type="EC" id="5.6.2.3"/>
    </reaction>
</comment>
<comment type="caution">
    <text evidence="11">The sequence shown here is derived from an EMBL/GenBank/DDBJ whole genome shotgun (WGS) entry which is preliminary data.</text>
</comment>
<keyword evidence="1 9" id="KW-0547">Nucleotide-binding</keyword>
<dbReference type="EMBL" id="JARAOO010000006">
    <property type="protein sequence ID" value="KAJ7963882.1"/>
    <property type="molecule type" value="Genomic_DNA"/>
</dbReference>
<evidence type="ECO:0000256" key="2">
    <source>
        <dbReference type="ARBA" id="ARBA00022763"/>
    </source>
</evidence>
<evidence type="ECO:0000256" key="7">
    <source>
        <dbReference type="ARBA" id="ARBA00023204"/>
    </source>
</evidence>
<dbReference type="InterPro" id="IPR010285">
    <property type="entry name" value="DNA_helicase_pif1-like_DEAD"/>
</dbReference>
<dbReference type="KEGG" id="qsa:O6P43_013770"/>
<keyword evidence="6" id="KW-0238">DNA-binding</keyword>
<dbReference type="GO" id="GO:0006281">
    <property type="term" value="P:DNA repair"/>
    <property type="evidence" value="ECO:0007669"/>
    <property type="project" value="UniProtKB-KW"/>
</dbReference>
<dbReference type="Pfam" id="PF21530">
    <property type="entry name" value="Pif1_2B_dom"/>
    <property type="match status" value="1"/>
</dbReference>
<gene>
    <name evidence="11" type="ORF">O6P43_013770</name>
</gene>
<dbReference type="Gene3D" id="3.40.50.300">
    <property type="entry name" value="P-loop containing nucleotide triphosphate hydrolases"/>
    <property type="match status" value="1"/>
</dbReference>
<dbReference type="GO" id="GO:0000723">
    <property type="term" value="P:telomere maintenance"/>
    <property type="evidence" value="ECO:0007669"/>
    <property type="project" value="InterPro"/>
</dbReference>
<evidence type="ECO:0000256" key="4">
    <source>
        <dbReference type="ARBA" id="ARBA00022806"/>
    </source>
</evidence>
<evidence type="ECO:0000256" key="9">
    <source>
        <dbReference type="RuleBase" id="RU363044"/>
    </source>
</evidence>
<organism evidence="11 12">
    <name type="scientific">Quillaja saponaria</name>
    <name type="common">Soap bark tree</name>
    <dbReference type="NCBI Taxonomy" id="32244"/>
    <lineage>
        <taxon>Eukaryota</taxon>
        <taxon>Viridiplantae</taxon>
        <taxon>Streptophyta</taxon>
        <taxon>Embryophyta</taxon>
        <taxon>Tracheophyta</taxon>
        <taxon>Spermatophyta</taxon>
        <taxon>Magnoliopsida</taxon>
        <taxon>eudicotyledons</taxon>
        <taxon>Gunneridae</taxon>
        <taxon>Pentapetalae</taxon>
        <taxon>rosids</taxon>
        <taxon>fabids</taxon>
        <taxon>Fabales</taxon>
        <taxon>Quillajaceae</taxon>
        <taxon>Quillaja</taxon>
    </lineage>
</organism>
<dbReference type="InterPro" id="IPR051055">
    <property type="entry name" value="PIF1_helicase"/>
</dbReference>
<dbReference type="CDD" id="cd18037">
    <property type="entry name" value="DEXSc_Pif1_like"/>
    <property type="match status" value="1"/>
</dbReference>
<dbReference type="GO" id="GO:0043139">
    <property type="term" value="F:5'-3' DNA helicase activity"/>
    <property type="evidence" value="ECO:0007669"/>
    <property type="project" value="UniProtKB-EC"/>
</dbReference>
<evidence type="ECO:0000313" key="12">
    <source>
        <dbReference type="Proteomes" id="UP001163823"/>
    </source>
</evidence>
<dbReference type="EC" id="5.6.2.3" evidence="9"/>
<comment type="similarity">
    <text evidence="9">Belongs to the helicase family.</text>
</comment>
<proteinExistence type="inferred from homology"/>
<dbReference type="GO" id="GO:0005524">
    <property type="term" value="F:ATP binding"/>
    <property type="evidence" value="ECO:0007669"/>
    <property type="project" value="UniProtKB-KW"/>
</dbReference>
<dbReference type="Proteomes" id="UP001163823">
    <property type="component" value="Chromosome 6"/>
</dbReference>
<protein>
    <recommendedName>
        <fullName evidence="9">ATP-dependent DNA helicase</fullName>
        <ecNumber evidence="9">5.6.2.3</ecNumber>
    </recommendedName>
</protein>
<evidence type="ECO:0000256" key="6">
    <source>
        <dbReference type="ARBA" id="ARBA00023125"/>
    </source>
</evidence>
<dbReference type="GO" id="GO:0016787">
    <property type="term" value="F:hydrolase activity"/>
    <property type="evidence" value="ECO:0007669"/>
    <property type="project" value="UniProtKB-KW"/>
</dbReference>
<feature type="domain" description="AAA+ ATPase" evidence="10">
    <location>
        <begin position="78"/>
        <end position="229"/>
    </location>
</feature>
<dbReference type="GO" id="GO:0006310">
    <property type="term" value="P:DNA recombination"/>
    <property type="evidence" value="ECO:0007669"/>
    <property type="project" value="UniProtKB-KW"/>
</dbReference>
<evidence type="ECO:0000256" key="5">
    <source>
        <dbReference type="ARBA" id="ARBA00022840"/>
    </source>
</evidence>
<evidence type="ECO:0000256" key="8">
    <source>
        <dbReference type="ARBA" id="ARBA00023235"/>
    </source>
</evidence>
<evidence type="ECO:0000256" key="1">
    <source>
        <dbReference type="ARBA" id="ARBA00022741"/>
    </source>
</evidence>
<dbReference type="SUPFAM" id="SSF52540">
    <property type="entry name" value="P-loop containing nucleoside triphosphate hydrolases"/>
    <property type="match status" value="2"/>
</dbReference>
<dbReference type="CDD" id="cd18809">
    <property type="entry name" value="SF1_C_RecD"/>
    <property type="match status" value="1"/>
</dbReference>
<keyword evidence="12" id="KW-1185">Reference proteome</keyword>
<dbReference type="PANTHER" id="PTHR47642">
    <property type="entry name" value="ATP-DEPENDENT DNA HELICASE"/>
    <property type="match status" value="1"/>
</dbReference>
<keyword evidence="4 9" id="KW-0347">Helicase</keyword>
<name>A0AAD7PQK5_QUISA</name>
<keyword evidence="8" id="KW-0413">Isomerase</keyword>
<evidence type="ECO:0000313" key="11">
    <source>
        <dbReference type="EMBL" id="KAJ7963882.1"/>
    </source>
</evidence>
<keyword evidence="7 9" id="KW-0234">DNA repair</keyword>
<reference evidence="11" key="1">
    <citation type="journal article" date="2023" name="Science">
        <title>Elucidation of the pathway for biosynthesis of saponin adjuvants from the soapbark tree.</title>
        <authorList>
            <person name="Reed J."/>
            <person name="Orme A."/>
            <person name="El-Demerdash A."/>
            <person name="Owen C."/>
            <person name="Martin L.B.B."/>
            <person name="Misra R.C."/>
            <person name="Kikuchi S."/>
            <person name="Rejzek M."/>
            <person name="Martin A.C."/>
            <person name="Harkess A."/>
            <person name="Leebens-Mack J."/>
            <person name="Louveau T."/>
            <person name="Stephenson M.J."/>
            <person name="Osbourn A."/>
        </authorList>
    </citation>
    <scope>NUCLEOTIDE SEQUENCE</scope>
    <source>
        <strain evidence="11">S10</strain>
    </source>
</reference>
<comment type="cofactor">
    <cofactor evidence="9">
        <name>Mg(2+)</name>
        <dbReference type="ChEBI" id="CHEBI:18420"/>
    </cofactor>
</comment>
<dbReference type="PANTHER" id="PTHR47642:SF5">
    <property type="entry name" value="ATP-DEPENDENT DNA HELICASE"/>
    <property type="match status" value="1"/>
</dbReference>
<keyword evidence="9" id="KW-0233">DNA recombination</keyword>
<accession>A0AAD7PQK5</accession>
<dbReference type="SMART" id="SM00382">
    <property type="entry name" value="AAA"/>
    <property type="match status" value="1"/>
</dbReference>